<dbReference type="AlphaFoldDB" id="X8IYI3"/>
<sequence>MSGETHISGSCSDEYSLQEIREFIGTGEPRPIGSFVSTSVLDEHSVIDTQIAVQKGRFNQAARMIEETAAHEIALAAELVAELKAQFPEDGEELDGCLAAETVDIRARAASELYAEAEKLRIRTCEIHSGCKPSD</sequence>
<protein>
    <submittedName>
        <fullName evidence="1">Uncharacterized protein</fullName>
    </submittedName>
</protein>
<organism evidence="1">
    <name type="scientific">Rhizoctonia solani AG-3 Rhs1AP</name>
    <dbReference type="NCBI Taxonomy" id="1086054"/>
    <lineage>
        <taxon>Eukaryota</taxon>
        <taxon>Fungi</taxon>
        <taxon>Dikarya</taxon>
        <taxon>Basidiomycota</taxon>
        <taxon>Agaricomycotina</taxon>
        <taxon>Agaricomycetes</taxon>
        <taxon>Cantharellales</taxon>
        <taxon>Ceratobasidiaceae</taxon>
        <taxon>Rhizoctonia</taxon>
    </lineage>
</organism>
<gene>
    <name evidence="1" type="ORF">RSOL_036630</name>
</gene>
<dbReference type="Proteomes" id="UP000030108">
    <property type="component" value="Unassembled WGS sequence"/>
</dbReference>
<feature type="non-terminal residue" evidence="1">
    <location>
        <position position="135"/>
    </location>
</feature>
<name>X8IYI3_9AGAM</name>
<evidence type="ECO:0000313" key="1">
    <source>
        <dbReference type="EMBL" id="EUC54299.1"/>
    </source>
</evidence>
<dbReference type="EMBL" id="JATN01000322">
    <property type="protein sequence ID" value="EUC54299.1"/>
    <property type="molecule type" value="Genomic_DNA"/>
</dbReference>
<proteinExistence type="predicted"/>
<reference evidence="1" key="1">
    <citation type="submission" date="2014-01" db="EMBL/GenBank/DDBJ databases">
        <authorList>
            <person name="Cubeta M."/>
            <person name="Pakala S."/>
            <person name="Fedorova N."/>
            <person name="Shabalina S.N."/>
            <person name="Thomas E."/>
            <person name="Dean R."/>
            <person name="Jabaji S."/>
            <person name="Neate S."/>
            <person name="Toda T."/>
            <person name="Tavantzis S."/>
            <person name="Vilgalys R."/>
            <person name="Bharathan N."/>
            <person name="Pakala S."/>
            <person name="Losada L.S."/>
            <person name="Zafar N."/>
            <person name="Nierman W."/>
        </authorList>
    </citation>
    <scope>NUCLEOTIDE SEQUENCE [LARGE SCALE GENOMIC DNA]</scope>
    <source>
        <strain evidence="1">AG-3</strain>
    </source>
</reference>
<dbReference type="OrthoDB" id="10587986at2759"/>
<comment type="caution">
    <text evidence="1">The sequence shown here is derived from an EMBL/GenBank/DDBJ whole genome shotgun (WGS) entry which is preliminary data.</text>
</comment>
<accession>X8IYI3</accession>